<dbReference type="Proteomes" id="UP000253517">
    <property type="component" value="Unassembled WGS sequence"/>
</dbReference>
<dbReference type="Gene3D" id="1.10.150.20">
    <property type="entry name" value="5' to 3' exonuclease, C-terminal subdomain"/>
    <property type="match status" value="1"/>
</dbReference>
<keyword evidence="6 7" id="KW-0742">SOS response</keyword>
<keyword evidence="5 7" id="KW-0234">DNA repair</keyword>
<evidence type="ECO:0000256" key="1">
    <source>
        <dbReference type="ARBA" id="ARBA00022490"/>
    </source>
</evidence>
<dbReference type="GO" id="GO:0005737">
    <property type="term" value="C:cytoplasm"/>
    <property type="evidence" value="ECO:0007669"/>
    <property type="project" value="UniProtKB-SubCell"/>
</dbReference>
<dbReference type="NCBIfam" id="TIGR00194">
    <property type="entry name" value="uvrC"/>
    <property type="match status" value="1"/>
</dbReference>
<dbReference type="PROSITE" id="PS50165">
    <property type="entry name" value="UVRC"/>
    <property type="match status" value="1"/>
</dbReference>
<feature type="domain" description="GIY-YIG" evidence="8">
    <location>
        <begin position="16"/>
        <end position="94"/>
    </location>
</feature>
<evidence type="ECO:0000256" key="5">
    <source>
        <dbReference type="ARBA" id="ARBA00023204"/>
    </source>
</evidence>
<dbReference type="InterPro" id="IPR004791">
    <property type="entry name" value="UvrC"/>
</dbReference>
<dbReference type="SMART" id="SM00465">
    <property type="entry name" value="GIYc"/>
    <property type="match status" value="1"/>
</dbReference>
<comment type="subunit">
    <text evidence="7">Interacts with UvrB in an incision complex.</text>
</comment>
<dbReference type="InterPro" id="IPR036876">
    <property type="entry name" value="UVR_dom_sf"/>
</dbReference>
<dbReference type="InterPro" id="IPR001162">
    <property type="entry name" value="UvrC_RNase_H_dom"/>
</dbReference>
<keyword evidence="1 7" id="KW-0963">Cytoplasm</keyword>
<dbReference type="Pfam" id="PF01541">
    <property type="entry name" value="GIY-YIG"/>
    <property type="match status" value="1"/>
</dbReference>
<evidence type="ECO:0000256" key="4">
    <source>
        <dbReference type="ARBA" id="ARBA00022881"/>
    </source>
</evidence>
<evidence type="ECO:0000256" key="2">
    <source>
        <dbReference type="ARBA" id="ARBA00022763"/>
    </source>
</evidence>
<organism evidence="10 11">
    <name type="scientific">Schleiferia thermophila</name>
    <dbReference type="NCBI Taxonomy" id="884107"/>
    <lineage>
        <taxon>Bacteria</taxon>
        <taxon>Pseudomonadati</taxon>
        <taxon>Bacteroidota</taxon>
        <taxon>Flavobacteriia</taxon>
        <taxon>Flavobacteriales</taxon>
        <taxon>Schleiferiaceae</taxon>
        <taxon>Schleiferia</taxon>
    </lineage>
</organism>
<dbReference type="InterPro" id="IPR010994">
    <property type="entry name" value="RuvA_2-like"/>
</dbReference>
<dbReference type="InterPro" id="IPR050066">
    <property type="entry name" value="UvrABC_protein_C"/>
</dbReference>
<dbReference type="FunFam" id="3.40.1440.10:FF:000001">
    <property type="entry name" value="UvrABC system protein C"/>
    <property type="match status" value="1"/>
</dbReference>
<dbReference type="InterPro" id="IPR041663">
    <property type="entry name" value="DisA/LigA_HHH"/>
</dbReference>
<evidence type="ECO:0000259" key="8">
    <source>
        <dbReference type="PROSITE" id="PS50164"/>
    </source>
</evidence>
<dbReference type="CDD" id="cd10434">
    <property type="entry name" value="GIY-YIG_UvrC_Cho"/>
    <property type="match status" value="1"/>
</dbReference>
<dbReference type="GO" id="GO:0006289">
    <property type="term" value="P:nucleotide-excision repair"/>
    <property type="evidence" value="ECO:0007669"/>
    <property type="project" value="UniProtKB-UniRule"/>
</dbReference>
<dbReference type="Gene3D" id="3.40.1440.10">
    <property type="entry name" value="GIY-YIG endonuclease"/>
    <property type="match status" value="1"/>
</dbReference>
<dbReference type="GO" id="GO:0009432">
    <property type="term" value="P:SOS response"/>
    <property type="evidence" value="ECO:0007669"/>
    <property type="project" value="UniProtKB-UniRule"/>
</dbReference>
<dbReference type="InterPro" id="IPR038476">
    <property type="entry name" value="UvrC_RNase_H_dom_sf"/>
</dbReference>
<sequence length="604" mass="69172">MELSEHLSNILKSLPEKPGVYQHLDKDGNILYIGKAKNLKKRVSSYFQKEHLSGRLTMLVRKVSDIQVIVTDTEFDALLLENNLIKKYQPRYNINLKDDKTYPWICITNEEFPRIFPTRKKLNDGSAYYGPYASVKVMRTVLELIRTLYPVRTCKMPMTEQAVKAGKYKVCLEYHMGNCKGPCEGYQTKEDYQKEIEGARHLIKGHLNIVKQILTEQMNALAAELNFEEAQKTKEKIDALLRYQSKSSVVDFNIKEADVFGLVSDAEFAYVNYLKIVDGGIVNSLSTEFKKKIEETEAEILELAIPHFRNVFDSKANEIYTSHPVEIDIPGVKIITPARGDKRDLVELSIKNAAYHRIERLKNLQLTDPDKHINRLMQQMKSDLNLEVEPRHIECFDNSNIQGTNPVSACVVFRDGKPSKKEYRHFNVKTVEGPDDFATMKEIVYRRYKRMLDEGQPLPQLIVIDGGKGQLNAAIESLRELGIENKVKILGIAKRLEELYFPNDPLPLMLSKKSDTLKLLQHLRDEAHRFGLSHHRKKRTQAALKTEITEIPGIGHQTAALLMKNFGSLKKIKDANMENLIQVVGKAKAEKIFSYFHGEKAEPN</sequence>
<name>A0A369AAJ8_9FLAO</name>
<evidence type="ECO:0000256" key="7">
    <source>
        <dbReference type="HAMAP-Rule" id="MF_00203"/>
    </source>
</evidence>
<dbReference type="Gene3D" id="3.30.420.340">
    <property type="entry name" value="UvrC, RNAse H endonuclease domain"/>
    <property type="match status" value="1"/>
</dbReference>
<gene>
    <name evidence="7" type="primary">uvrC</name>
    <name evidence="10" type="ORF">DES35_101387</name>
</gene>
<dbReference type="PANTHER" id="PTHR30562:SF1">
    <property type="entry name" value="UVRABC SYSTEM PROTEIN C"/>
    <property type="match status" value="1"/>
</dbReference>
<dbReference type="InterPro" id="IPR047296">
    <property type="entry name" value="GIY-YIG_UvrC_Cho"/>
</dbReference>
<protein>
    <recommendedName>
        <fullName evidence="7">UvrABC system protein C</fullName>
        <shortName evidence="7">Protein UvrC</shortName>
    </recommendedName>
    <alternativeName>
        <fullName evidence="7">Excinuclease ABC subunit C</fullName>
    </alternativeName>
</protein>
<dbReference type="InterPro" id="IPR000305">
    <property type="entry name" value="GIY-YIG_endonuc"/>
</dbReference>
<dbReference type="SUPFAM" id="SSF47781">
    <property type="entry name" value="RuvA domain 2-like"/>
    <property type="match status" value="1"/>
</dbReference>
<evidence type="ECO:0000256" key="3">
    <source>
        <dbReference type="ARBA" id="ARBA00022769"/>
    </source>
</evidence>
<proteinExistence type="inferred from homology"/>
<dbReference type="RefSeq" id="WP_114365646.1">
    <property type="nucleotide sequence ID" value="NZ_BHZF01000001.1"/>
</dbReference>
<dbReference type="Pfam" id="PF22920">
    <property type="entry name" value="UvrC_RNaseH"/>
    <property type="match status" value="1"/>
</dbReference>
<comment type="subcellular location">
    <subcellularLocation>
        <location evidence="7">Cytoplasm</location>
    </subcellularLocation>
</comment>
<dbReference type="SUPFAM" id="SSF46600">
    <property type="entry name" value="C-terminal UvrC-binding domain of UvrB"/>
    <property type="match status" value="1"/>
</dbReference>
<dbReference type="PANTHER" id="PTHR30562">
    <property type="entry name" value="UVRC/OXIDOREDUCTASE"/>
    <property type="match status" value="1"/>
</dbReference>
<dbReference type="PROSITE" id="PS50164">
    <property type="entry name" value="GIY_YIG"/>
    <property type="match status" value="1"/>
</dbReference>
<dbReference type="GO" id="GO:0003677">
    <property type="term" value="F:DNA binding"/>
    <property type="evidence" value="ECO:0007669"/>
    <property type="project" value="UniProtKB-UniRule"/>
</dbReference>
<feature type="domain" description="UvrC family homology region profile" evidence="9">
    <location>
        <begin position="263"/>
        <end position="478"/>
    </location>
</feature>
<comment type="similarity">
    <text evidence="7">Belongs to the UvrC family.</text>
</comment>
<dbReference type="SUPFAM" id="SSF82771">
    <property type="entry name" value="GIY-YIG endonuclease"/>
    <property type="match status" value="1"/>
</dbReference>
<comment type="function">
    <text evidence="7">The UvrABC repair system catalyzes the recognition and processing of DNA lesions. UvrC both incises the 5' and 3' sides of the lesion. The N-terminal half is responsible for the 3' incision and the C-terminal half is responsible for the 5' incision.</text>
</comment>
<dbReference type="EMBL" id="QPJS01000001">
    <property type="protein sequence ID" value="RCX05107.1"/>
    <property type="molecule type" value="Genomic_DNA"/>
</dbReference>
<keyword evidence="2 7" id="KW-0227">DNA damage</keyword>
<keyword evidence="3 7" id="KW-0228">DNA excision</keyword>
<accession>A0A369AAJ8</accession>
<dbReference type="AlphaFoldDB" id="A0A369AAJ8"/>
<dbReference type="InterPro" id="IPR035901">
    <property type="entry name" value="GIY-YIG_endonuc_sf"/>
</dbReference>
<dbReference type="GO" id="GO:0009381">
    <property type="term" value="F:excinuclease ABC activity"/>
    <property type="evidence" value="ECO:0007669"/>
    <property type="project" value="UniProtKB-UniRule"/>
</dbReference>
<evidence type="ECO:0000256" key="6">
    <source>
        <dbReference type="ARBA" id="ARBA00023236"/>
    </source>
</evidence>
<reference evidence="10 11" key="1">
    <citation type="submission" date="2018-07" db="EMBL/GenBank/DDBJ databases">
        <title>Genomic Encyclopedia of Type Strains, Phase IV (KMG-IV): sequencing the most valuable type-strain genomes for metagenomic binning, comparative biology and taxonomic classification.</title>
        <authorList>
            <person name="Goeker M."/>
        </authorList>
    </citation>
    <scope>NUCLEOTIDE SEQUENCE [LARGE SCALE GENOMIC DNA]</scope>
    <source>
        <strain evidence="10 11">DSM 21410</strain>
    </source>
</reference>
<dbReference type="GO" id="GO:0009380">
    <property type="term" value="C:excinuclease repair complex"/>
    <property type="evidence" value="ECO:0007669"/>
    <property type="project" value="InterPro"/>
</dbReference>
<dbReference type="Pfam" id="PF12826">
    <property type="entry name" value="HHH_2"/>
    <property type="match status" value="1"/>
</dbReference>
<evidence type="ECO:0000313" key="10">
    <source>
        <dbReference type="EMBL" id="RCX05107.1"/>
    </source>
</evidence>
<dbReference type="HAMAP" id="MF_00203">
    <property type="entry name" value="UvrC"/>
    <property type="match status" value="1"/>
</dbReference>
<comment type="caution">
    <text evidence="10">The sequence shown here is derived from an EMBL/GenBank/DDBJ whole genome shotgun (WGS) entry which is preliminary data.</text>
</comment>
<evidence type="ECO:0000313" key="11">
    <source>
        <dbReference type="Proteomes" id="UP000253517"/>
    </source>
</evidence>
<keyword evidence="4 7" id="KW-0267">Excision nuclease</keyword>
<evidence type="ECO:0000259" key="9">
    <source>
        <dbReference type="PROSITE" id="PS50165"/>
    </source>
</evidence>
<keyword evidence="11" id="KW-1185">Reference proteome</keyword>
<dbReference type="Pfam" id="PF08459">
    <property type="entry name" value="UvrC_RNaseH_dom"/>
    <property type="match status" value="1"/>
</dbReference>